<dbReference type="KEGG" id="dmo:Dmoj_GI26306"/>
<dbReference type="AlphaFoldDB" id="A0A0Q9XER4"/>
<accession>A0A0Q9XER4</accession>
<proteinExistence type="predicted"/>
<gene>
    <name evidence="1" type="primary">Dmoj\GI26306</name>
    <name evidence="1" type="ORF">Dmoj_GI26306</name>
</gene>
<dbReference type="EMBL" id="CH933807">
    <property type="protein sequence ID" value="KRG03022.1"/>
    <property type="molecule type" value="Genomic_DNA"/>
</dbReference>
<evidence type="ECO:0000313" key="1">
    <source>
        <dbReference type="EMBL" id="KRG03022.1"/>
    </source>
</evidence>
<keyword evidence="2" id="KW-1185">Reference proteome</keyword>
<dbReference type="Proteomes" id="UP000009192">
    <property type="component" value="Unassembled WGS sequence"/>
</dbReference>
<dbReference type="InParanoid" id="A0A0Q9XER4"/>
<dbReference type="OrthoDB" id="7834476at2759"/>
<organism evidence="1 2">
    <name type="scientific">Drosophila mojavensis</name>
    <name type="common">Fruit fly</name>
    <dbReference type="NCBI Taxonomy" id="7230"/>
    <lineage>
        <taxon>Eukaryota</taxon>
        <taxon>Metazoa</taxon>
        <taxon>Ecdysozoa</taxon>
        <taxon>Arthropoda</taxon>
        <taxon>Hexapoda</taxon>
        <taxon>Insecta</taxon>
        <taxon>Pterygota</taxon>
        <taxon>Neoptera</taxon>
        <taxon>Endopterygota</taxon>
        <taxon>Diptera</taxon>
        <taxon>Brachycera</taxon>
        <taxon>Muscomorpha</taxon>
        <taxon>Ephydroidea</taxon>
        <taxon>Drosophilidae</taxon>
        <taxon>Drosophila</taxon>
    </lineage>
</organism>
<reference evidence="1 2" key="1">
    <citation type="journal article" date="2007" name="Nature">
        <title>Evolution of genes and genomes on the Drosophila phylogeny.</title>
        <authorList>
            <consortium name="Drosophila 12 Genomes Consortium"/>
            <person name="Clark A.G."/>
            <person name="Eisen M.B."/>
            <person name="Smith D.R."/>
            <person name="Bergman C.M."/>
            <person name="Oliver B."/>
            <person name="Markow T.A."/>
            <person name="Kaufman T.C."/>
            <person name="Kellis M."/>
            <person name="Gelbart W."/>
            <person name="Iyer V.N."/>
            <person name="Pollard D.A."/>
            <person name="Sackton T.B."/>
            <person name="Larracuente A.M."/>
            <person name="Singh N.D."/>
            <person name="Abad J.P."/>
            <person name="Abt D.N."/>
            <person name="Adryan B."/>
            <person name="Aguade M."/>
            <person name="Akashi H."/>
            <person name="Anderson W.W."/>
            <person name="Aquadro C.F."/>
            <person name="Ardell D.H."/>
            <person name="Arguello R."/>
            <person name="Artieri C.G."/>
            <person name="Barbash D.A."/>
            <person name="Barker D."/>
            <person name="Barsanti P."/>
            <person name="Batterham P."/>
            <person name="Batzoglou S."/>
            <person name="Begun D."/>
            <person name="Bhutkar A."/>
            <person name="Blanco E."/>
            <person name="Bosak S.A."/>
            <person name="Bradley R.K."/>
            <person name="Brand A.D."/>
            <person name="Brent M.R."/>
            <person name="Brooks A.N."/>
            <person name="Brown R.H."/>
            <person name="Butlin R.K."/>
            <person name="Caggese C."/>
            <person name="Calvi B.R."/>
            <person name="Bernardo de Carvalho A."/>
            <person name="Caspi A."/>
            <person name="Castrezana S."/>
            <person name="Celniker S.E."/>
            <person name="Chang J.L."/>
            <person name="Chapple C."/>
            <person name="Chatterji S."/>
            <person name="Chinwalla A."/>
            <person name="Civetta A."/>
            <person name="Clifton S.W."/>
            <person name="Comeron J.M."/>
            <person name="Costello J.C."/>
            <person name="Coyne J.A."/>
            <person name="Daub J."/>
            <person name="David R.G."/>
            <person name="Delcher A.L."/>
            <person name="Delehaunty K."/>
            <person name="Do C.B."/>
            <person name="Ebling H."/>
            <person name="Edwards K."/>
            <person name="Eickbush T."/>
            <person name="Evans J.D."/>
            <person name="Filipski A."/>
            <person name="Findeiss S."/>
            <person name="Freyhult E."/>
            <person name="Fulton L."/>
            <person name="Fulton R."/>
            <person name="Garcia A.C."/>
            <person name="Gardiner A."/>
            <person name="Garfield D.A."/>
            <person name="Garvin B.E."/>
            <person name="Gibson G."/>
            <person name="Gilbert D."/>
            <person name="Gnerre S."/>
            <person name="Godfrey J."/>
            <person name="Good R."/>
            <person name="Gotea V."/>
            <person name="Gravely B."/>
            <person name="Greenberg A.J."/>
            <person name="Griffiths-Jones S."/>
            <person name="Gross S."/>
            <person name="Guigo R."/>
            <person name="Gustafson E.A."/>
            <person name="Haerty W."/>
            <person name="Hahn M.W."/>
            <person name="Halligan D.L."/>
            <person name="Halpern A.L."/>
            <person name="Halter G.M."/>
            <person name="Han M.V."/>
            <person name="Heger A."/>
            <person name="Hillier L."/>
            <person name="Hinrichs A.S."/>
            <person name="Holmes I."/>
            <person name="Hoskins R.A."/>
            <person name="Hubisz M.J."/>
            <person name="Hultmark D."/>
            <person name="Huntley M.A."/>
            <person name="Jaffe D.B."/>
            <person name="Jagadeeshan S."/>
            <person name="Jeck W.R."/>
            <person name="Johnson J."/>
            <person name="Jones C.D."/>
            <person name="Jordan W.C."/>
            <person name="Karpen G.H."/>
            <person name="Kataoka E."/>
            <person name="Keightley P.D."/>
            <person name="Kheradpour P."/>
            <person name="Kirkness E.F."/>
            <person name="Koerich L.B."/>
            <person name="Kristiansen K."/>
            <person name="Kudrna D."/>
            <person name="Kulathinal R.J."/>
            <person name="Kumar S."/>
            <person name="Kwok R."/>
            <person name="Lander E."/>
            <person name="Langley C.H."/>
            <person name="Lapoint R."/>
            <person name="Lazzaro B.P."/>
            <person name="Lee S.J."/>
            <person name="Levesque L."/>
            <person name="Li R."/>
            <person name="Lin C.F."/>
            <person name="Lin M.F."/>
            <person name="Lindblad-Toh K."/>
            <person name="Llopart A."/>
            <person name="Long M."/>
            <person name="Low L."/>
            <person name="Lozovsky E."/>
            <person name="Lu J."/>
            <person name="Luo M."/>
            <person name="Machado C.A."/>
            <person name="Makalowski W."/>
            <person name="Marzo M."/>
            <person name="Matsuda M."/>
            <person name="Matzkin L."/>
            <person name="McAllister B."/>
            <person name="McBride C.S."/>
            <person name="McKernan B."/>
            <person name="McKernan K."/>
            <person name="Mendez-Lago M."/>
            <person name="Minx P."/>
            <person name="Mollenhauer M.U."/>
            <person name="Montooth K."/>
            <person name="Mount S.M."/>
            <person name="Mu X."/>
            <person name="Myers E."/>
            <person name="Negre B."/>
            <person name="Newfeld S."/>
            <person name="Nielsen R."/>
            <person name="Noor M.A."/>
            <person name="O'Grady P."/>
            <person name="Pachter L."/>
            <person name="Papaceit M."/>
            <person name="Parisi M.J."/>
            <person name="Parisi M."/>
            <person name="Parts L."/>
            <person name="Pedersen J.S."/>
            <person name="Pesole G."/>
            <person name="Phillippy A.M."/>
            <person name="Ponting C.P."/>
            <person name="Pop M."/>
            <person name="Porcelli D."/>
            <person name="Powell J.R."/>
            <person name="Prohaska S."/>
            <person name="Pruitt K."/>
            <person name="Puig M."/>
            <person name="Quesneville H."/>
            <person name="Ram K.R."/>
            <person name="Rand D."/>
            <person name="Rasmussen M.D."/>
            <person name="Reed L.K."/>
            <person name="Reenan R."/>
            <person name="Reily A."/>
            <person name="Remington K.A."/>
            <person name="Rieger T.T."/>
            <person name="Ritchie M.G."/>
            <person name="Robin C."/>
            <person name="Rogers Y.H."/>
            <person name="Rohde C."/>
            <person name="Rozas J."/>
            <person name="Rubenfield M.J."/>
            <person name="Ruiz A."/>
            <person name="Russo S."/>
            <person name="Salzberg S.L."/>
            <person name="Sanchez-Gracia A."/>
            <person name="Saranga D.J."/>
            <person name="Sato H."/>
            <person name="Schaeffer S.W."/>
            <person name="Schatz M.C."/>
            <person name="Schlenke T."/>
            <person name="Schwartz R."/>
            <person name="Segarra C."/>
            <person name="Singh R.S."/>
            <person name="Sirot L."/>
            <person name="Sirota M."/>
            <person name="Sisneros N.B."/>
            <person name="Smith C.D."/>
            <person name="Smith T.F."/>
            <person name="Spieth J."/>
            <person name="Stage D.E."/>
            <person name="Stark A."/>
            <person name="Stephan W."/>
            <person name="Strausberg R.L."/>
            <person name="Strempel S."/>
            <person name="Sturgill D."/>
            <person name="Sutton G."/>
            <person name="Sutton G.G."/>
            <person name="Tao W."/>
            <person name="Teichmann S."/>
            <person name="Tobari Y.N."/>
            <person name="Tomimura Y."/>
            <person name="Tsolas J.M."/>
            <person name="Valente V.L."/>
            <person name="Venter E."/>
            <person name="Venter J.C."/>
            <person name="Vicario S."/>
            <person name="Vieira F.G."/>
            <person name="Vilella A.J."/>
            <person name="Villasante A."/>
            <person name="Walenz B."/>
            <person name="Wang J."/>
            <person name="Wasserman M."/>
            <person name="Watts T."/>
            <person name="Wilson D."/>
            <person name="Wilson R.K."/>
            <person name="Wing R.A."/>
            <person name="Wolfner M.F."/>
            <person name="Wong A."/>
            <person name="Wong G.K."/>
            <person name="Wu C.I."/>
            <person name="Wu G."/>
            <person name="Yamamoto D."/>
            <person name="Yang H.P."/>
            <person name="Yang S.P."/>
            <person name="Yorke J.A."/>
            <person name="Yoshida K."/>
            <person name="Zdobnov E."/>
            <person name="Zhang P."/>
            <person name="Zhang Y."/>
            <person name="Zimin A.V."/>
            <person name="Baldwin J."/>
            <person name="Abdouelleil A."/>
            <person name="Abdulkadir J."/>
            <person name="Abebe A."/>
            <person name="Abera B."/>
            <person name="Abreu J."/>
            <person name="Acer S.C."/>
            <person name="Aftuck L."/>
            <person name="Alexander A."/>
            <person name="An P."/>
            <person name="Anderson E."/>
            <person name="Anderson S."/>
            <person name="Arachi H."/>
            <person name="Azer M."/>
            <person name="Bachantsang P."/>
            <person name="Barry A."/>
            <person name="Bayul T."/>
            <person name="Berlin A."/>
            <person name="Bessette D."/>
            <person name="Bloom T."/>
            <person name="Blye J."/>
            <person name="Boguslavskiy L."/>
            <person name="Bonnet C."/>
            <person name="Boukhgalter B."/>
            <person name="Bourzgui I."/>
            <person name="Brown A."/>
            <person name="Cahill P."/>
            <person name="Channer S."/>
            <person name="Cheshatsang Y."/>
            <person name="Chuda L."/>
            <person name="Citroen M."/>
            <person name="Collymore A."/>
            <person name="Cooke P."/>
            <person name="Costello M."/>
            <person name="D'Aco K."/>
            <person name="Daza R."/>
            <person name="De Haan G."/>
            <person name="DeGray S."/>
            <person name="DeMaso C."/>
            <person name="Dhargay N."/>
            <person name="Dooley K."/>
            <person name="Dooley E."/>
            <person name="Doricent M."/>
            <person name="Dorje P."/>
            <person name="Dorjee K."/>
            <person name="Dupes A."/>
            <person name="Elong R."/>
            <person name="Falk J."/>
            <person name="Farina A."/>
            <person name="Faro S."/>
            <person name="Ferguson D."/>
            <person name="Fisher S."/>
            <person name="Foley C.D."/>
            <person name="Franke A."/>
            <person name="Friedrich D."/>
            <person name="Gadbois L."/>
            <person name="Gearin G."/>
            <person name="Gearin C.R."/>
            <person name="Giannoukos G."/>
            <person name="Goode T."/>
            <person name="Graham J."/>
            <person name="Grandbois E."/>
            <person name="Grewal S."/>
            <person name="Gyaltsen K."/>
            <person name="Hafez N."/>
            <person name="Hagos B."/>
            <person name="Hall J."/>
            <person name="Henson C."/>
            <person name="Hollinger A."/>
            <person name="Honan T."/>
            <person name="Huard M.D."/>
            <person name="Hughes L."/>
            <person name="Hurhula B."/>
            <person name="Husby M.E."/>
            <person name="Kamat A."/>
            <person name="Kanga B."/>
            <person name="Kashin S."/>
            <person name="Khazanovich D."/>
            <person name="Kisner P."/>
            <person name="Lance K."/>
            <person name="Lara M."/>
            <person name="Lee W."/>
            <person name="Lennon N."/>
            <person name="Letendre F."/>
            <person name="LeVine R."/>
            <person name="Lipovsky A."/>
            <person name="Liu X."/>
            <person name="Liu J."/>
            <person name="Liu S."/>
            <person name="Lokyitsang T."/>
            <person name="Lokyitsang Y."/>
            <person name="Lubonja R."/>
            <person name="Lui A."/>
            <person name="MacDonald P."/>
            <person name="Magnisalis V."/>
            <person name="Maru K."/>
            <person name="Matthews C."/>
            <person name="McCusker W."/>
            <person name="McDonough S."/>
            <person name="Mehta T."/>
            <person name="Meldrim J."/>
            <person name="Meneus L."/>
            <person name="Mihai O."/>
            <person name="Mihalev A."/>
            <person name="Mihova T."/>
            <person name="Mittelman R."/>
            <person name="Mlenga V."/>
            <person name="Montmayeur A."/>
            <person name="Mulrain L."/>
            <person name="Navidi A."/>
            <person name="Naylor J."/>
            <person name="Negash T."/>
            <person name="Nguyen T."/>
            <person name="Nguyen N."/>
            <person name="Nicol R."/>
            <person name="Norbu C."/>
            <person name="Norbu N."/>
            <person name="Novod N."/>
            <person name="O'Neill B."/>
            <person name="Osman S."/>
            <person name="Markiewicz E."/>
            <person name="Oyono O.L."/>
            <person name="Patti C."/>
            <person name="Phunkhang P."/>
            <person name="Pierre F."/>
            <person name="Priest M."/>
            <person name="Raghuraman S."/>
            <person name="Rege F."/>
            <person name="Reyes R."/>
            <person name="Rise C."/>
            <person name="Rogov P."/>
            <person name="Ross K."/>
            <person name="Ryan E."/>
            <person name="Settipalli S."/>
            <person name="Shea T."/>
            <person name="Sherpa N."/>
            <person name="Shi L."/>
            <person name="Shih D."/>
            <person name="Sparrow T."/>
            <person name="Spaulding J."/>
            <person name="Stalker J."/>
            <person name="Stange-Thomann N."/>
            <person name="Stavropoulos S."/>
            <person name="Stone C."/>
            <person name="Strader C."/>
            <person name="Tesfaye S."/>
            <person name="Thomson T."/>
            <person name="Thoulutsang Y."/>
            <person name="Thoulutsang D."/>
            <person name="Topham K."/>
            <person name="Topping I."/>
            <person name="Tsamla T."/>
            <person name="Vassiliev H."/>
            <person name="Vo A."/>
            <person name="Wangchuk T."/>
            <person name="Wangdi T."/>
            <person name="Weiand M."/>
            <person name="Wilkinson J."/>
            <person name="Wilson A."/>
            <person name="Yadav S."/>
            <person name="Young G."/>
            <person name="Yu Q."/>
            <person name="Zembek L."/>
            <person name="Zhong D."/>
            <person name="Zimmer A."/>
            <person name="Zwirko Z."/>
            <person name="Jaffe D.B."/>
            <person name="Alvarez P."/>
            <person name="Brockman W."/>
            <person name="Butler J."/>
            <person name="Chin C."/>
            <person name="Gnerre S."/>
            <person name="Grabherr M."/>
            <person name="Kleber M."/>
            <person name="Mauceli E."/>
            <person name="MacCallum I."/>
        </authorList>
    </citation>
    <scope>NUCLEOTIDE SEQUENCE [LARGE SCALE GENOMIC DNA]</scope>
    <source>
        <strain evidence="2">Tucson 15081-1352.22</strain>
    </source>
</reference>
<name>A0A0Q9XER4_DROMO</name>
<sequence>MAVKNINKINSLNLFGFIKRFPKDTAILGWAPHRNVTSCNQLKRHAQKKNSVPNYSNVLSKTSATRQVNEENSRNGVPFDGRQFENQLAAERIRQSNEILKDHYLKRRHMLRTLIYDVKKPIPEFSKKLKGIMAQDTDDTNETVSADMIRTSDDYPSRRRRPEAKYDLTEDSVKDRHMKLHKRRQINSDVDELPELDDYLATRRSRKAAKVLRPPDSYKYGEIKPTEFKEHRLLAHQRERVKKMWQIGSRQIPRLE</sequence>
<protein>
    <submittedName>
        <fullName evidence="1">Uncharacterized protein, isoform B</fullName>
    </submittedName>
</protein>
<evidence type="ECO:0000313" key="2">
    <source>
        <dbReference type="Proteomes" id="UP000009192"/>
    </source>
</evidence>